<proteinExistence type="predicted"/>
<reference evidence="2" key="1">
    <citation type="journal article" date="2023" name="Front. Plant Sci.">
        <title>Chromosomal-level genome assembly of Melastoma candidum provides insights into trichome evolution.</title>
        <authorList>
            <person name="Zhong Y."/>
            <person name="Wu W."/>
            <person name="Sun C."/>
            <person name="Zou P."/>
            <person name="Liu Y."/>
            <person name="Dai S."/>
            <person name="Zhou R."/>
        </authorList>
    </citation>
    <scope>NUCLEOTIDE SEQUENCE [LARGE SCALE GENOMIC DNA]</scope>
</reference>
<evidence type="ECO:0000313" key="2">
    <source>
        <dbReference type="Proteomes" id="UP001057402"/>
    </source>
</evidence>
<protein>
    <submittedName>
        <fullName evidence="1">Uncharacterized protein</fullName>
    </submittedName>
</protein>
<name>A0ACB9P3S5_9MYRT</name>
<keyword evidence="2" id="KW-1185">Reference proteome</keyword>
<accession>A0ACB9P3S5</accession>
<sequence>MGRAPCCPKVGLHRGPWSFKEDALLTRYIEEHGEGNWRNLPKMAGLLRCGKSCRLRWMNYLRPDIKRGNITPDEDDLIVRLHSLLGNRWSLIAGRLPGRTDNEIKNYWNSHLCKKLKNRDREASEAGRTPKLSPIGSNIPSIKVHHPKAIRVSPYSVMPRTESLDSLLCTSLSSSNQINKLGPSNINIDQNAVGGGVAGGFPGPSHGNDDRDGVFVPIEDWDSEEMKTLEELFEEYEKLQRPVEAGNVHQMESFVDSFLLI</sequence>
<organism evidence="1 2">
    <name type="scientific">Melastoma candidum</name>
    <dbReference type="NCBI Taxonomy" id="119954"/>
    <lineage>
        <taxon>Eukaryota</taxon>
        <taxon>Viridiplantae</taxon>
        <taxon>Streptophyta</taxon>
        <taxon>Embryophyta</taxon>
        <taxon>Tracheophyta</taxon>
        <taxon>Spermatophyta</taxon>
        <taxon>Magnoliopsida</taxon>
        <taxon>eudicotyledons</taxon>
        <taxon>Gunneridae</taxon>
        <taxon>Pentapetalae</taxon>
        <taxon>rosids</taxon>
        <taxon>malvids</taxon>
        <taxon>Myrtales</taxon>
        <taxon>Melastomataceae</taxon>
        <taxon>Melastomatoideae</taxon>
        <taxon>Melastomateae</taxon>
        <taxon>Melastoma</taxon>
    </lineage>
</organism>
<evidence type="ECO:0000313" key="1">
    <source>
        <dbReference type="EMBL" id="KAI4343143.1"/>
    </source>
</evidence>
<gene>
    <name evidence="1" type="ORF">MLD38_027679</name>
</gene>
<dbReference type="Proteomes" id="UP001057402">
    <property type="component" value="Chromosome 7"/>
</dbReference>
<comment type="caution">
    <text evidence="1">The sequence shown here is derived from an EMBL/GenBank/DDBJ whole genome shotgun (WGS) entry which is preliminary data.</text>
</comment>
<dbReference type="EMBL" id="CM042886">
    <property type="protein sequence ID" value="KAI4343143.1"/>
    <property type="molecule type" value="Genomic_DNA"/>
</dbReference>